<keyword evidence="2" id="KW-1185">Reference proteome</keyword>
<dbReference type="AlphaFoldDB" id="A0A6F8YF20"/>
<evidence type="ECO:0000313" key="1">
    <source>
        <dbReference type="EMBL" id="BCB84692.1"/>
    </source>
</evidence>
<reference evidence="1 2" key="1">
    <citation type="submission" date="2020-03" db="EMBL/GenBank/DDBJ databases">
        <title>Whole genome shotgun sequence of Phytohabitans suffuscus NBRC 105367.</title>
        <authorList>
            <person name="Komaki H."/>
            <person name="Tamura T."/>
        </authorList>
    </citation>
    <scope>NUCLEOTIDE SEQUENCE [LARGE SCALE GENOMIC DNA]</scope>
    <source>
        <strain evidence="1 2">NBRC 105367</strain>
    </source>
</reference>
<dbReference type="EMBL" id="AP022871">
    <property type="protein sequence ID" value="BCB84692.1"/>
    <property type="molecule type" value="Genomic_DNA"/>
</dbReference>
<accession>A0A6F8YF20</accession>
<organism evidence="1 2">
    <name type="scientific">Phytohabitans suffuscus</name>
    <dbReference type="NCBI Taxonomy" id="624315"/>
    <lineage>
        <taxon>Bacteria</taxon>
        <taxon>Bacillati</taxon>
        <taxon>Actinomycetota</taxon>
        <taxon>Actinomycetes</taxon>
        <taxon>Micromonosporales</taxon>
        <taxon>Micromonosporaceae</taxon>
    </lineage>
</organism>
<dbReference type="Proteomes" id="UP000503011">
    <property type="component" value="Chromosome"/>
</dbReference>
<evidence type="ECO:0000313" key="2">
    <source>
        <dbReference type="Proteomes" id="UP000503011"/>
    </source>
</evidence>
<name>A0A6F8YF20_9ACTN</name>
<dbReference type="KEGG" id="psuu:Psuf_020050"/>
<protein>
    <submittedName>
        <fullName evidence="1">Uncharacterized protein</fullName>
    </submittedName>
</protein>
<proteinExistence type="predicted"/>
<reference evidence="1 2" key="2">
    <citation type="submission" date="2020-03" db="EMBL/GenBank/DDBJ databases">
        <authorList>
            <person name="Ichikawa N."/>
            <person name="Kimura A."/>
            <person name="Kitahashi Y."/>
            <person name="Uohara A."/>
        </authorList>
    </citation>
    <scope>NUCLEOTIDE SEQUENCE [LARGE SCALE GENOMIC DNA]</scope>
    <source>
        <strain evidence="1 2">NBRC 105367</strain>
    </source>
</reference>
<sequence>MLADAAHARAIEVEPDRDWVHRVVSALVVDRPGANGWDAYTALKPLGGDFRAWDSARQMSALRLAYDRLAILHDALPVSLRSADQPQLTENLSVEAERRRTGIQSWYHSLSHVCTDELPDLDLLLFGLPGATKW</sequence>
<gene>
    <name evidence="1" type="ORF">Psuf_020050</name>
</gene>